<dbReference type="PANTHER" id="PTHR11977:SF123">
    <property type="entry name" value="GELSOLIN"/>
    <property type="match status" value="1"/>
</dbReference>
<evidence type="ECO:0000259" key="3">
    <source>
        <dbReference type="Pfam" id="PF00626"/>
    </source>
</evidence>
<dbReference type="CDD" id="cd11292">
    <property type="entry name" value="gelsolin_S3_like"/>
    <property type="match status" value="1"/>
</dbReference>
<accession>A0ABN7AP72</accession>
<dbReference type="InterPro" id="IPR007122">
    <property type="entry name" value="Villin/Gelsolin"/>
</dbReference>
<protein>
    <recommendedName>
        <fullName evidence="3">Gelsolin-like domain-containing protein</fullName>
    </recommendedName>
</protein>
<gene>
    <name evidence="4" type="ORF">NTJ_06827</name>
</gene>
<feature type="domain" description="Gelsolin-like" evidence="3">
    <location>
        <begin position="297"/>
        <end position="371"/>
    </location>
</feature>
<evidence type="ECO:0000313" key="4">
    <source>
        <dbReference type="EMBL" id="BES94016.1"/>
    </source>
</evidence>
<dbReference type="Gene3D" id="3.40.20.10">
    <property type="entry name" value="Severin"/>
    <property type="match status" value="3"/>
</dbReference>
<feature type="chain" id="PRO_5045862375" description="Gelsolin-like domain-containing protein" evidence="2">
    <location>
        <begin position="22"/>
        <end position="390"/>
    </location>
</feature>
<evidence type="ECO:0000256" key="1">
    <source>
        <dbReference type="ARBA" id="ARBA00022737"/>
    </source>
</evidence>
<keyword evidence="2" id="KW-0732">Signal</keyword>
<dbReference type="SUPFAM" id="SSF55753">
    <property type="entry name" value="Actin depolymerizing proteins"/>
    <property type="match status" value="3"/>
</dbReference>
<dbReference type="PANTHER" id="PTHR11977">
    <property type="entry name" value="VILLIN"/>
    <property type="match status" value="1"/>
</dbReference>
<dbReference type="Proteomes" id="UP001307889">
    <property type="component" value="Chromosome 4"/>
</dbReference>
<reference evidence="4 5" key="1">
    <citation type="submission" date="2023-09" db="EMBL/GenBank/DDBJ databases">
        <title>Nesidiocoris tenuis whole genome shotgun sequence.</title>
        <authorList>
            <person name="Shibata T."/>
            <person name="Shimoda M."/>
            <person name="Kobayashi T."/>
            <person name="Uehara T."/>
        </authorList>
    </citation>
    <scope>NUCLEOTIDE SEQUENCE [LARGE SCALE GENOMIC DNA]</scope>
    <source>
        <strain evidence="4 5">Japan</strain>
    </source>
</reference>
<dbReference type="InterPro" id="IPR007123">
    <property type="entry name" value="Gelsolin-like_dom"/>
</dbReference>
<name>A0ABN7AP72_9HEMI</name>
<dbReference type="CDD" id="cd11290">
    <property type="entry name" value="gelsolin_S1_like"/>
    <property type="match status" value="1"/>
</dbReference>
<keyword evidence="1" id="KW-0677">Repeat</keyword>
<dbReference type="SMART" id="SM00262">
    <property type="entry name" value="GEL"/>
    <property type="match status" value="3"/>
</dbReference>
<dbReference type="PRINTS" id="PR00597">
    <property type="entry name" value="GELSOLIN"/>
</dbReference>
<sequence length="390" mass="42819">MGRMSLGVLAATVVLVATANAASLAKAVMHPAFANAGSKAGLQIWRIQSFEPVAVPTGDYGKFHEGDSYIVLFTKENKSKKGSFSWDVHYWLGSKTSQDEAGAAAILTVELDNALGGDPVQHREEQGHESSQFLGYFKPGVRYVPGGVASGFHHVEINAAGEKKLYQIKGKKNIRVQLVEPNVKSMNKGDCFILDNGRDLYVYIGPSSKGTEKLKARAAANQIRDQDHNGRAKIYMVDSSASQDEVAKFFADLGSGSQDQVPNAPAKDDDLEFEQQIENSVALYKVSDAASKELVTEKVGERPLKQAMLDPNDCFILDTGKSGIYVWVGKGSKTEEKVEALKKGQVFLKNNKYPSWTRMQRVVQGSEPSSFKEYFSEWRDATLLGKPKRN</sequence>
<dbReference type="InterPro" id="IPR029006">
    <property type="entry name" value="ADF-H/Gelsolin-like_dom_sf"/>
</dbReference>
<evidence type="ECO:0000256" key="2">
    <source>
        <dbReference type="SAM" id="SignalP"/>
    </source>
</evidence>
<feature type="signal peptide" evidence="2">
    <location>
        <begin position="1"/>
        <end position="21"/>
    </location>
</feature>
<feature type="domain" description="Gelsolin-like" evidence="3">
    <location>
        <begin position="173"/>
        <end position="244"/>
    </location>
</feature>
<evidence type="ECO:0000313" key="5">
    <source>
        <dbReference type="Proteomes" id="UP001307889"/>
    </source>
</evidence>
<proteinExistence type="predicted"/>
<organism evidence="4 5">
    <name type="scientific">Nesidiocoris tenuis</name>
    <dbReference type="NCBI Taxonomy" id="355587"/>
    <lineage>
        <taxon>Eukaryota</taxon>
        <taxon>Metazoa</taxon>
        <taxon>Ecdysozoa</taxon>
        <taxon>Arthropoda</taxon>
        <taxon>Hexapoda</taxon>
        <taxon>Insecta</taxon>
        <taxon>Pterygota</taxon>
        <taxon>Neoptera</taxon>
        <taxon>Paraneoptera</taxon>
        <taxon>Hemiptera</taxon>
        <taxon>Heteroptera</taxon>
        <taxon>Panheteroptera</taxon>
        <taxon>Cimicomorpha</taxon>
        <taxon>Miridae</taxon>
        <taxon>Dicyphina</taxon>
        <taxon>Nesidiocoris</taxon>
    </lineage>
</organism>
<dbReference type="Pfam" id="PF00626">
    <property type="entry name" value="Gelsolin"/>
    <property type="match status" value="3"/>
</dbReference>
<dbReference type="EMBL" id="AP028912">
    <property type="protein sequence ID" value="BES94016.1"/>
    <property type="molecule type" value="Genomic_DNA"/>
</dbReference>
<feature type="domain" description="Gelsolin-like" evidence="3">
    <location>
        <begin position="52"/>
        <end position="134"/>
    </location>
</feature>
<dbReference type="CDD" id="cd11289">
    <property type="entry name" value="gelsolin_S2_like"/>
    <property type="match status" value="1"/>
</dbReference>
<keyword evidence="5" id="KW-1185">Reference proteome</keyword>